<dbReference type="EMBL" id="WMZU01000062">
    <property type="protein sequence ID" value="MTS29250.1"/>
    <property type="molecule type" value="Genomic_DNA"/>
</dbReference>
<evidence type="ECO:0000256" key="1">
    <source>
        <dbReference type="SAM" id="MobiDB-lite"/>
    </source>
</evidence>
<dbReference type="AlphaFoldDB" id="A0A6L6LWY6"/>
<evidence type="ECO:0000313" key="3">
    <source>
        <dbReference type="Proteomes" id="UP000472755"/>
    </source>
</evidence>
<accession>A0A6L6LWY6</accession>
<feature type="region of interest" description="Disordered" evidence="1">
    <location>
        <begin position="16"/>
        <end position="40"/>
    </location>
</feature>
<protein>
    <submittedName>
        <fullName evidence="2">Uncharacterized protein</fullName>
    </submittedName>
</protein>
<comment type="caution">
    <text evidence="2">The sequence shown here is derived from an EMBL/GenBank/DDBJ whole genome shotgun (WGS) entry which is preliminary data.</text>
</comment>
<feature type="non-terminal residue" evidence="2">
    <location>
        <position position="116"/>
    </location>
</feature>
<proteinExistence type="predicted"/>
<dbReference type="Proteomes" id="UP000472755">
    <property type="component" value="Unassembled WGS sequence"/>
</dbReference>
<dbReference type="RefSeq" id="WP_172726406.1">
    <property type="nucleotide sequence ID" value="NZ_WMZN01000068.1"/>
</dbReference>
<organism evidence="2 3">
    <name type="scientific">Ruthenibacterium lactatiformans</name>
    <dbReference type="NCBI Taxonomy" id="1550024"/>
    <lineage>
        <taxon>Bacteria</taxon>
        <taxon>Bacillati</taxon>
        <taxon>Bacillota</taxon>
        <taxon>Clostridia</taxon>
        <taxon>Eubacteriales</taxon>
        <taxon>Oscillospiraceae</taxon>
        <taxon>Ruthenibacterium</taxon>
    </lineage>
</organism>
<gene>
    <name evidence="2" type="ORF">GMD59_18495</name>
</gene>
<sequence>MDETTLMLDNSTIKVHQHASGAKKKGISRGNRAGQERLDHESPCGNGWTWESIHHSRFMVEIEIGVLSKHCLSHFISPEIKSFTPFFTKKLMFLHKIKALYLSNNYKKWFPTDTHP</sequence>
<reference evidence="2 3" key="1">
    <citation type="journal article" date="2019" name="Nat. Med.">
        <title>A library of human gut bacterial isolates paired with longitudinal multiomics data enables mechanistic microbiome research.</title>
        <authorList>
            <person name="Poyet M."/>
            <person name="Groussin M."/>
            <person name="Gibbons S.M."/>
            <person name="Avila-Pacheco J."/>
            <person name="Jiang X."/>
            <person name="Kearney S.M."/>
            <person name="Perrotta A.R."/>
            <person name="Berdy B."/>
            <person name="Zhao S."/>
            <person name="Lieberman T.D."/>
            <person name="Swanson P.K."/>
            <person name="Smith M."/>
            <person name="Roesemann S."/>
            <person name="Alexander J.E."/>
            <person name="Rich S.A."/>
            <person name="Livny J."/>
            <person name="Vlamakis H."/>
            <person name="Clish C."/>
            <person name="Bullock K."/>
            <person name="Deik A."/>
            <person name="Scott J."/>
            <person name="Pierce K.A."/>
            <person name="Xavier R.J."/>
            <person name="Alm E.J."/>
        </authorList>
    </citation>
    <scope>NUCLEOTIDE SEQUENCE [LARGE SCALE GENOMIC DNA]</scope>
    <source>
        <strain evidence="2 3">BIOML-A4</strain>
    </source>
</reference>
<name>A0A6L6LWY6_9FIRM</name>
<feature type="compositionally biased region" description="Basic residues" evidence="1">
    <location>
        <begin position="16"/>
        <end position="27"/>
    </location>
</feature>
<evidence type="ECO:0000313" key="2">
    <source>
        <dbReference type="EMBL" id="MTS29250.1"/>
    </source>
</evidence>